<keyword evidence="1" id="KW-1133">Transmembrane helix</keyword>
<comment type="caution">
    <text evidence="2">The sequence shown here is derived from an EMBL/GenBank/DDBJ whole genome shotgun (WGS) entry which is preliminary data.</text>
</comment>
<evidence type="ECO:0008006" key="4">
    <source>
        <dbReference type="Google" id="ProtNLM"/>
    </source>
</evidence>
<dbReference type="RefSeq" id="WP_160111782.1">
    <property type="nucleotide sequence ID" value="NZ_CYGY02000063.1"/>
</dbReference>
<feature type="transmembrane region" description="Helical" evidence="1">
    <location>
        <begin position="165"/>
        <end position="184"/>
    </location>
</feature>
<dbReference type="AlphaFoldDB" id="A0A1N7SLG5"/>
<reference evidence="2" key="1">
    <citation type="submission" date="2016-12" db="EMBL/GenBank/DDBJ databases">
        <authorList>
            <person name="Moulin L."/>
        </authorList>
    </citation>
    <scope>NUCLEOTIDE SEQUENCE [LARGE SCALE GENOMIC DNA]</scope>
    <source>
        <strain evidence="2">STM 7183</strain>
    </source>
</reference>
<dbReference type="Proteomes" id="UP000195569">
    <property type="component" value="Unassembled WGS sequence"/>
</dbReference>
<keyword evidence="3" id="KW-1185">Reference proteome</keyword>
<feature type="transmembrane region" description="Helical" evidence="1">
    <location>
        <begin position="313"/>
        <end position="331"/>
    </location>
</feature>
<feature type="transmembrane region" description="Helical" evidence="1">
    <location>
        <begin position="235"/>
        <end position="253"/>
    </location>
</feature>
<organism evidence="2 3">
    <name type="scientific">Paraburkholderia piptadeniae</name>
    <dbReference type="NCBI Taxonomy" id="1701573"/>
    <lineage>
        <taxon>Bacteria</taxon>
        <taxon>Pseudomonadati</taxon>
        <taxon>Pseudomonadota</taxon>
        <taxon>Betaproteobacteria</taxon>
        <taxon>Burkholderiales</taxon>
        <taxon>Burkholderiaceae</taxon>
        <taxon>Paraburkholderia</taxon>
    </lineage>
</organism>
<gene>
    <name evidence="2" type="ORF">BN2476_630058</name>
</gene>
<feature type="transmembrane region" description="Helical" evidence="1">
    <location>
        <begin position="30"/>
        <end position="53"/>
    </location>
</feature>
<evidence type="ECO:0000313" key="3">
    <source>
        <dbReference type="Proteomes" id="UP000195569"/>
    </source>
</evidence>
<feature type="transmembrane region" description="Helical" evidence="1">
    <location>
        <begin position="73"/>
        <end position="92"/>
    </location>
</feature>
<dbReference type="EMBL" id="CYGY02000063">
    <property type="protein sequence ID" value="SIT48218.1"/>
    <property type="molecule type" value="Genomic_DNA"/>
</dbReference>
<name>A0A1N7SLG5_9BURK</name>
<feature type="transmembrane region" description="Helical" evidence="1">
    <location>
        <begin position="370"/>
        <end position="388"/>
    </location>
</feature>
<feature type="transmembrane region" description="Helical" evidence="1">
    <location>
        <begin position="138"/>
        <end position="158"/>
    </location>
</feature>
<protein>
    <recommendedName>
        <fullName evidence="4">Oligosaccharide repeat unit polymerase</fullName>
    </recommendedName>
</protein>
<dbReference type="OrthoDB" id="9126014at2"/>
<evidence type="ECO:0000256" key="1">
    <source>
        <dbReference type="SAM" id="Phobius"/>
    </source>
</evidence>
<accession>A0A1N7SLG5</accession>
<keyword evidence="1" id="KW-0812">Transmembrane</keyword>
<feature type="transmembrane region" description="Helical" evidence="1">
    <location>
        <begin position="6"/>
        <end position="23"/>
    </location>
</feature>
<feature type="transmembrane region" description="Helical" evidence="1">
    <location>
        <begin position="104"/>
        <end position="126"/>
    </location>
</feature>
<feature type="transmembrane region" description="Helical" evidence="1">
    <location>
        <begin position="211"/>
        <end position="228"/>
    </location>
</feature>
<keyword evidence="1" id="KW-0472">Membrane</keyword>
<proteinExistence type="predicted"/>
<feature type="transmembrane region" description="Helical" evidence="1">
    <location>
        <begin position="343"/>
        <end position="364"/>
    </location>
</feature>
<evidence type="ECO:0000313" key="2">
    <source>
        <dbReference type="EMBL" id="SIT48218.1"/>
    </source>
</evidence>
<sequence>MSSAVFVDVLNLVCTLVGSVWLVRRDRFCGFFALVASYYAFLVLVFHLGGVFIHQEGFTGKIYEIDERTFVQVSLYAATFNTLFLVVLSVGARPFELAQRLTDIDMGLVTNVYFGLFIIGAVLYFFESSSFDYAGYVSFRGVAYGWVLLIVGTSSLVTAYLRRSYLYLATVLLVYAYFCFKTGVRSFLQMPLLPLAILSLANSDRDLGKKLALYGGVLLTAAFALLFLRSSGELALPEIFLVHGLHVVFYSYSGNDQHTVSPLIGFAIGFVNFFAKIDLDSLDPAIRFAQDFFGFTTPDGFYHMPFTWYADSFAAHGYMGVAYGAVWAVLIRGLKWLVLRDPLTLAAFLPQVCWVCFFVIRGAAANATNSITTAIWLSIAVYGFLRIASVGAMQRAR</sequence>